<evidence type="ECO:0000313" key="2">
    <source>
        <dbReference type="Proteomes" id="UP000054815"/>
    </source>
</evidence>
<evidence type="ECO:0000313" key="1">
    <source>
        <dbReference type="EMBL" id="KRX88053.1"/>
    </source>
</evidence>
<reference evidence="1 2" key="1">
    <citation type="submission" date="2015-01" db="EMBL/GenBank/DDBJ databases">
        <title>Evolution of Trichinella species and genotypes.</title>
        <authorList>
            <person name="Korhonen P.K."/>
            <person name="Edoardo P."/>
            <person name="Giuseppe L.R."/>
            <person name="Gasser R.B."/>
        </authorList>
    </citation>
    <scope>NUCLEOTIDE SEQUENCE [LARGE SCALE GENOMIC DNA]</scope>
    <source>
        <strain evidence="1">ISS141</strain>
    </source>
</reference>
<dbReference type="AlphaFoldDB" id="A0A0V0XJP4"/>
<sequence>MRITFFKPSQTELQGICGKNASINTITLYGVQVTIKASKITLSIFAAFDSLRRSLAAKRIFWFSFISFDRMLAPVLPPMVIVKKEGII</sequence>
<comment type="caution">
    <text evidence="1">The sequence shown here is derived from an EMBL/GenBank/DDBJ whole genome shotgun (WGS) entry which is preliminary data.</text>
</comment>
<gene>
    <name evidence="1" type="ORF">T4E_10764</name>
</gene>
<protein>
    <submittedName>
        <fullName evidence="1">Uncharacterized protein</fullName>
    </submittedName>
</protein>
<organism evidence="1 2">
    <name type="scientific">Trichinella pseudospiralis</name>
    <name type="common">Parasitic roundworm</name>
    <dbReference type="NCBI Taxonomy" id="6337"/>
    <lineage>
        <taxon>Eukaryota</taxon>
        <taxon>Metazoa</taxon>
        <taxon>Ecdysozoa</taxon>
        <taxon>Nematoda</taxon>
        <taxon>Enoplea</taxon>
        <taxon>Dorylaimia</taxon>
        <taxon>Trichinellida</taxon>
        <taxon>Trichinellidae</taxon>
        <taxon>Trichinella</taxon>
    </lineage>
</organism>
<dbReference type="Proteomes" id="UP000054815">
    <property type="component" value="Unassembled WGS sequence"/>
</dbReference>
<accession>A0A0V0XJP4</accession>
<proteinExistence type="predicted"/>
<dbReference type="EMBL" id="JYDU01000253">
    <property type="protein sequence ID" value="KRX88053.1"/>
    <property type="molecule type" value="Genomic_DNA"/>
</dbReference>
<name>A0A0V0XJP4_TRIPS</name>